<dbReference type="EMBL" id="VTEI01000003">
    <property type="protein sequence ID" value="TYS17725.1"/>
    <property type="molecule type" value="Genomic_DNA"/>
</dbReference>
<evidence type="ECO:0000313" key="2">
    <source>
        <dbReference type="EMBL" id="TYS17725.1"/>
    </source>
</evidence>
<evidence type="ECO:0000313" key="3">
    <source>
        <dbReference type="Proteomes" id="UP000322267"/>
    </source>
</evidence>
<organism evidence="2 3">
    <name type="scientific">Rossellomorea vietnamensis</name>
    <dbReference type="NCBI Taxonomy" id="218284"/>
    <lineage>
        <taxon>Bacteria</taxon>
        <taxon>Bacillati</taxon>
        <taxon>Bacillota</taxon>
        <taxon>Bacilli</taxon>
        <taxon>Bacillales</taxon>
        <taxon>Bacillaceae</taxon>
        <taxon>Rossellomorea</taxon>
    </lineage>
</organism>
<dbReference type="Proteomes" id="UP000322267">
    <property type="component" value="Unassembled WGS sequence"/>
</dbReference>
<proteinExistence type="predicted"/>
<protein>
    <submittedName>
        <fullName evidence="2">Uncharacterized protein</fullName>
    </submittedName>
</protein>
<keyword evidence="1" id="KW-0175">Coiled coil</keyword>
<dbReference type="AlphaFoldDB" id="A0A5D4NTW0"/>
<reference evidence="2 3" key="1">
    <citation type="submission" date="2019-08" db="EMBL/GenBank/DDBJ databases">
        <title>Bacillus genomes from the desert of Cuatro Cienegas, Coahuila.</title>
        <authorList>
            <person name="Olmedo-Alvarez G."/>
        </authorList>
    </citation>
    <scope>NUCLEOTIDE SEQUENCE [LARGE SCALE GENOMIC DNA]</scope>
    <source>
        <strain evidence="2 3">CH34_1T</strain>
    </source>
</reference>
<gene>
    <name evidence="2" type="ORF">FZC78_07650</name>
</gene>
<dbReference type="RefSeq" id="WP_148939059.1">
    <property type="nucleotide sequence ID" value="NZ_VTEI01000003.1"/>
</dbReference>
<accession>A0A5D4NTW0</accession>
<comment type="caution">
    <text evidence="2">The sequence shown here is derived from an EMBL/GenBank/DDBJ whole genome shotgun (WGS) entry which is preliminary data.</text>
</comment>
<sequence>MQERVKKQNQTLYSAVEDGIQDNGQNTQLVDQLTEELVELHERLKQFSERERRVEQERKLFKEIMKKVRKYVEGGSEDFPEDLFQEFISRAEVCKDGTLTYHLIFELEQEMPETYDDYVEIQRQHKKQKTKEKHEALLNRPEVEELLVFCEEPKSVKEIVDFMNERMDSDTHTF</sequence>
<evidence type="ECO:0000256" key="1">
    <source>
        <dbReference type="SAM" id="Coils"/>
    </source>
</evidence>
<feature type="coiled-coil region" evidence="1">
    <location>
        <begin position="30"/>
        <end position="57"/>
    </location>
</feature>
<name>A0A5D4NTW0_9BACI</name>
<dbReference type="OrthoDB" id="9811097at2"/>